<dbReference type="Pfam" id="PF08606">
    <property type="entry name" value="Prp19"/>
    <property type="match status" value="1"/>
</dbReference>
<evidence type="ECO:0000256" key="6">
    <source>
        <dbReference type="ARBA" id="ARBA00015618"/>
    </source>
</evidence>
<comment type="subunit">
    <text evidence="18">Homotetramer.</text>
</comment>
<evidence type="ECO:0000256" key="5">
    <source>
        <dbReference type="ARBA" id="ARBA00012483"/>
    </source>
</evidence>
<evidence type="ECO:0000256" key="3">
    <source>
        <dbReference type="ARBA" id="ARBA00004906"/>
    </source>
</evidence>
<evidence type="ECO:0000259" key="19">
    <source>
        <dbReference type="PROSITE" id="PS51698"/>
    </source>
</evidence>
<evidence type="ECO:0000256" key="14">
    <source>
        <dbReference type="ARBA" id="ARBA00023187"/>
    </source>
</evidence>
<keyword evidence="10 18" id="KW-0747">Spliceosome</keyword>
<dbReference type="PROSITE" id="PS50294">
    <property type="entry name" value="WD_REPEATS_REGION"/>
    <property type="match status" value="4"/>
</dbReference>
<dbReference type="EnsemblMetazoa" id="XM_014385118.2">
    <property type="protein sequence ID" value="XP_014240604.1"/>
    <property type="gene ID" value="LOC106661603"/>
</dbReference>
<dbReference type="Pfam" id="PF04564">
    <property type="entry name" value="U-box"/>
    <property type="match status" value="1"/>
</dbReference>
<evidence type="ECO:0000256" key="9">
    <source>
        <dbReference type="ARBA" id="ARBA00022679"/>
    </source>
</evidence>
<dbReference type="CTD" id="37123"/>
<dbReference type="SUPFAM" id="SSF50978">
    <property type="entry name" value="WD40 repeat-like"/>
    <property type="match status" value="1"/>
</dbReference>
<dbReference type="InterPro" id="IPR001680">
    <property type="entry name" value="WD40_rpt"/>
</dbReference>
<keyword evidence="14 18" id="KW-0508">mRNA splicing</keyword>
<evidence type="ECO:0000256" key="4">
    <source>
        <dbReference type="ARBA" id="ARBA00006388"/>
    </source>
</evidence>
<dbReference type="GO" id="GO:0070534">
    <property type="term" value="P:protein K63-linked ubiquitination"/>
    <property type="evidence" value="ECO:0007669"/>
    <property type="project" value="UniProtKB-UniRule"/>
</dbReference>
<keyword evidence="9 18" id="KW-0808">Transferase</keyword>
<dbReference type="InterPro" id="IPR055340">
    <property type="entry name" value="RING-Ubox_PRP19"/>
</dbReference>
<dbReference type="EC" id="2.3.2.27" evidence="5 18"/>
<dbReference type="OMA" id="SLDQHWA"/>
<accession>A0A8I6R7K3</accession>
<dbReference type="Gene3D" id="2.130.10.10">
    <property type="entry name" value="YVTN repeat-like/Quinoprotein amine dehydrogenase"/>
    <property type="match status" value="1"/>
</dbReference>
<dbReference type="GO" id="GO:0005654">
    <property type="term" value="C:nucleoplasm"/>
    <property type="evidence" value="ECO:0007669"/>
    <property type="project" value="UniProtKB-SubCell"/>
</dbReference>
<dbReference type="InterPro" id="IPR003613">
    <property type="entry name" value="Ubox_domain"/>
</dbReference>
<dbReference type="PROSITE" id="PS50082">
    <property type="entry name" value="WD_REPEATS_2"/>
    <property type="match status" value="4"/>
</dbReference>
<evidence type="ECO:0000313" key="20">
    <source>
        <dbReference type="EnsemblMetazoa" id="XP_014240604.1"/>
    </source>
</evidence>
<dbReference type="GO" id="GO:0000974">
    <property type="term" value="C:Prp19 complex"/>
    <property type="evidence" value="ECO:0007669"/>
    <property type="project" value="UniProtKB-UniRule"/>
</dbReference>
<dbReference type="KEGG" id="clec:106661603"/>
<evidence type="ECO:0000256" key="7">
    <source>
        <dbReference type="ARBA" id="ARBA00022574"/>
    </source>
</evidence>
<evidence type="ECO:0000256" key="2">
    <source>
        <dbReference type="ARBA" id="ARBA00004642"/>
    </source>
</evidence>
<dbReference type="PROSITE" id="PS00678">
    <property type="entry name" value="WD_REPEATS_1"/>
    <property type="match status" value="2"/>
</dbReference>
<dbReference type="Gene3D" id="3.30.40.10">
    <property type="entry name" value="Zinc/RING finger domain, C3HC4 (zinc finger)"/>
    <property type="match status" value="1"/>
</dbReference>
<evidence type="ECO:0000256" key="12">
    <source>
        <dbReference type="ARBA" id="ARBA00022763"/>
    </source>
</evidence>
<sequence>MALCCAISNEVPEHPVVSPVSGLIFEKRLIEKYVTENGSDPINGKELTLEMLIEVKTTPVVKPKPPSATSIPAILKTLQDEWDAVMLQSFTQRQQLQTARQELSHALYQHDAACRVIGRLSKEVTAAREALATLKPQAGMVQPSAAIPQPALAVEAGGIANHPTEQAGMSAEVIQKLQDKATVLTQERKKRGRTIPEDLVTQETIRNFRTVASHPGLHSASVPGILSLDIHQADTSKILTGGNDRNATVFNKDTEQVVAILKGHTKKVTRVIYHPEEDIVITASPDTTIRVWNVPTSQPLQLLRAHDSPVTGLSLHPTGDYVLSTSVDQHWAFSDIRSGRLLTKVTEGSNATALTTAQFHPDGLIFGTGTSDSQVKIWDLKEQSNVANFAGHTGPITAISFSENGYYLATAAEDACIKLWDLRKLKNFKTLQLDEGYEIKDLSFDQSGTYLAVAGTDIRVYVCKQWQELKQFNDHTAMATGVRFGRNAQFIASTSMDRTLKLYSV</sequence>
<dbReference type="SMART" id="SM00504">
    <property type="entry name" value="Ubox"/>
    <property type="match status" value="1"/>
</dbReference>
<dbReference type="GO" id="GO:0006281">
    <property type="term" value="P:DNA repair"/>
    <property type="evidence" value="ECO:0007669"/>
    <property type="project" value="UniProtKB-KW"/>
</dbReference>
<dbReference type="GO" id="GO:0061630">
    <property type="term" value="F:ubiquitin protein ligase activity"/>
    <property type="evidence" value="ECO:0007669"/>
    <property type="project" value="UniProtKB-UniRule"/>
</dbReference>
<dbReference type="PANTHER" id="PTHR43995:SF1">
    <property type="entry name" value="PRE-MRNA-PROCESSING FACTOR 19"/>
    <property type="match status" value="1"/>
</dbReference>
<dbReference type="InterPro" id="IPR015943">
    <property type="entry name" value="WD40/YVTN_repeat-like_dom_sf"/>
</dbReference>
<proteinExistence type="inferred from homology"/>
<dbReference type="UniPathway" id="UPA00143"/>
<dbReference type="SUPFAM" id="SSF57850">
    <property type="entry name" value="RING/U-box"/>
    <property type="match status" value="1"/>
</dbReference>
<dbReference type="GO" id="GO:0071006">
    <property type="term" value="C:U2-type catalytic step 1 spliceosome"/>
    <property type="evidence" value="ECO:0007669"/>
    <property type="project" value="TreeGrafter"/>
</dbReference>
<dbReference type="InterPro" id="IPR013083">
    <property type="entry name" value="Znf_RING/FYVE/PHD"/>
</dbReference>
<dbReference type="PANTHER" id="PTHR43995">
    <property type="entry name" value="PRE-MRNA-PROCESSING FACTOR 19"/>
    <property type="match status" value="1"/>
</dbReference>
<evidence type="ECO:0000256" key="13">
    <source>
        <dbReference type="ARBA" id="ARBA00022786"/>
    </source>
</evidence>
<keyword evidence="7 17" id="KW-0853">WD repeat</keyword>
<feature type="repeat" description="WD" evidence="17">
    <location>
        <begin position="389"/>
        <end position="430"/>
    </location>
</feature>
<comment type="catalytic activity">
    <reaction evidence="1 18">
        <text>S-ubiquitinyl-[E2 ubiquitin-conjugating enzyme]-L-cysteine + [acceptor protein]-L-lysine = [E2 ubiquitin-conjugating enzyme]-L-cysteine + N(6)-ubiquitinyl-[acceptor protein]-L-lysine.</text>
        <dbReference type="EC" id="2.3.2.27"/>
    </reaction>
</comment>
<comment type="pathway">
    <text evidence="3 18">Protein modification; protein ubiquitination.</text>
</comment>
<keyword evidence="15 18" id="KW-0234">DNA repair</keyword>
<evidence type="ECO:0000256" key="11">
    <source>
        <dbReference type="ARBA" id="ARBA00022737"/>
    </source>
</evidence>
<evidence type="ECO:0000256" key="10">
    <source>
        <dbReference type="ARBA" id="ARBA00022728"/>
    </source>
</evidence>
<dbReference type="SMART" id="SM00320">
    <property type="entry name" value="WD40"/>
    <property type="match status" value="7"/>
</dbReference>
<evidence type="ECO:0000256" key="15">
    <source>
        <dbReference type="ARBA" id="ARBA00023204"/>
    </source>
</evidence>
<dbReference type="InterPro" id="IPR020472">
    <property type="entry name" value="WD40_PAC1"/>
</dbReference>
<comment type="subcellular location">
    <subcellularLocation>
        <location evidence="2">Nucleus</location>
        <location evidence="2">Nucleoplasm</location>
    </subcellularLocation>
</comment>
<dbReference type="GeneID" id="106661603"/>
<dbReference type="GO" id="GO:0000398">
    <property type="term" value="P:mRNA splicing, via spliceosome"/>
    <property type="evidence" value="ECO:0007669"/>
    <property type="project" value="InterPro"/>
</dbReference>
<dbReference type="AlphaFoldDB" id="A0A8I6R7K3"/>
<feature type="repeat" description="WD" evidence="17">
    <location>
        <begin position="472"/>
        <end position="505"/>
    </location>
</feature>
<evidence type="ECO:0000256" key="18">
    <source>
        <dbReference type="RuleBase" id="RU367101"/>
    </source>
</evidence>
<dbReference type="InterPro" id="IPR038959">
    <property type="entry name" value="Prp19"/>
</dbReference>
<dbReference type="CDD" id="cd00200">
    <property type="entry name" value="WD40"/>
    <property type="match status" value="1"/>
</dbReference>
<dbReference type="RefSeq" id="XP_014240604.1">
    <property type="nucleotide sequence ID" value="XM_014385118.2"/>
</dbReference>
<evidence type="ECO:0000256" key="17">
    <source>
        <dbReference type="PROSITE-ProRule" id="PRU00221"/>
    </source>
</evidence>
<comment type="similarity">
    <text evidence="4 18">Belongs to the WD repeat PRP19 family.</text>
</comment>
<evidence type="ECO:0000256" key="16">
    <source>
        <dbReference type="ARBA" id="ARBA00023242"/>
    </source>
</evidence>
<dbReference type="InterPro" id="IPR019775">
    <property type="entry name" value="WD40_repeat_CS"/>
</dbReference>
<keyword evidence="13 18" id="KW-0833">Ubl conjugation pathway</keyword>
<dbReference type="PROSITE" id="PS51698">
    <property type="entry name" value="U_BOX"/>
    <property type="match status" value="1"/>
</dbReference>
<evidence type="ECO:0000256" key="8">
    <source>
        <dbReference type="ARBA" id="ARBA00022664"/>
    </source>
</evidence>
<comment type="function">
    <text evidence="18">Ubiquitin-protein ligase which is mainly involved pre-mRNA splicing and DNA repair. Required for pre-mRNA splicing as component of the spliceosome.</text>
</comment>
<dbReference type="FunFam" id="3.30.40.10:FF:000027">
    <property type="entry name" value="Pre-mRNA-processing factor 19, putative"/>
    <property type="match status" value="1"/>
</dbReference>
<evidence type="ECO:0000313" key="21">
    <source>
        <dbReference type="Proteomes" id="UP000494040"/>
    </source>
</evidence>
<keyword evidence="8 18" id="KW-0507">mRNA processing</keyword>
<dbReference type="InterPro" id="IPR036322">
    <property type="entry name" value="WD40_repeat_dom_sf"/>
</dbReference>
<keyword evidence="21" id="KW-1185">Reference proteome</keyword>
<dbReference type="GO" id="GO:0005737">
    <property type="term" value="C:cytoplasm"/>
    <property type="evidence" value="ECO:0007669"/>
    <property type="project" value="TreeGrafter"/>
</dbReference>
<dbReference type="FunFam" id="2.130.10.10:FF:000043">
    <property type="entry name" value="pre-mRNA-processing factor 19"/>
    <property type="match status" value="1"/>
</dbReference>
<reference evidence="20" key="1">
    <citation type="submission" date="2022-01" db="UniProtKB">
        <authorList>
            <consortium name="EnsemblMetazoa"/>
        </authorList>
    </citation>
    <scope>IDENTIFICATION</scope>
</reference>
<feature type="repeat" description="WD" evidence="17">
    <location>
        <begin position="261"/>
        <end position="302"/>
    </location>
</feature>
<keyword evidence="16 18" id="KW-0539">Nucleus</keyword>
<organism evidence="20 21">
    <name type="scientific">Cimex lectularius</name>
    <name type="common">Bed bug</name>
    <name type="synonym">Acanthia lectularia</name>
    <dbReference type="NCBI Taxonomy" id="79782"/>
    <lineage>
        <taxon>Eukaryota</taxon>
        <taxon>Metazoa</taxon>
        <taxon>Ecdysozoa</taxon>
        <taxon>Arthropoda</taxon>
        <taxon>Hexapoda</taxon>
        <taxon>Insecta</taxon>
        <taxon>Pterygota</taxon>
        <taxon>Neoptera</taxon>
        <taxon>Paraneoptera</taxon>
        <taxon>Hemiptera</taxon>
        <taxon>Heteroptera</taxon>
        <taxon>Panheteroptera</taxon>
        <taxon>Cimicomorpha</taxon>
        <taxon>Cimicidae</taxon>
        <taxon>Cimex</taxon>
    </lineage>
</organism>
<keyword evidence="12 18" id="KW-0227">DNA damage</keyword>
<dbReference type="PRINTS" id="PR00320">
    <property type="entry name" value="GPROTEINBRPT"/>
</dbReference>
<feature type="domain" description="U-box" evidence="19">
    <location>
        <begin position="1"/>
        <end position="72"/>
    </location>
</feature>
<dbReference type="InterPro" id="IPR013915">
    <property type="entry name" value="Prp19_cc"/>
</dbReference>
<feature type="repeat" description="WD" evidence="17">
    <location>
        <begin position="347"/>
        <end position="388"/>
    </location>
</feature>
<dbReference type="OrthoDB" id="687049at2759"/>
<dbReference type="Pfam" id="PF24814">
    <property type="entry name" value="WD40_Prp19"/>
    <property type="match status" value="1"/>
</dbReference>
<protein>
    <recommendedName>
        <fullName evidence="6 18">Pre-mRNA-processing factor 19</fullName>
        <ecNumber evidence="5 18">2.3.2.27</ecNumber>
    </recommendedName>
</protein>
<dbReference type="CDD" id="cd16656">
    <property type="entry name" value="RING-Ubox_PRP19"/>
    <property type="match status" value="1"/>
</dbReference>
<keyword evidence="11" id="KW-0677">Repeat</keyword>
<dbReference type="Proteomes" id="UP000494040">
    <property type="component" value="Unassembled WGS sequence"/>
</dbReference>
<evidence type="ECO:0000256" key="1">
    <source>
        <dbReference type="ARBA" id="ARBA00000900"/>
    </source>
</evidence>
<name>A0A8I6R7K3_CIMLE</name>